<feature type="compositionally biased region" description="Polar residues" evidence="5">
    <location>
        <begin position="869"/>
        <end position="882"/>
    </location>
</feature>
<feature type="region of interest" description="Disordered" evidence="5">
    <location>
        <begin position="1345"/>
        <end position="1485"/>
    </location>
</feature>
<evidence type="ECO:0000256" key="4">
    <source>
        <dbReference type="PROSITE-ProRule" id="PRU00261"/>
    </source>
</evidence>
<evidence type="ECO:0000256" key="1">
    <source>
        <dbReference type="ARBA" id="ARBA00008682"/>
    </source>
</evidence>
<evidence type="ECO:0000256" key="6">
    <source>
        <dbReference type="SAM" id="SignalP"/>
    </source>
</evidence>
<evidence type="ECO:0000313" key="10">
    <source>
        <dbReference type="Proteomes" id="UP000800082"/>
    </source>
</evidence>
<proteinExistence type="inferred from homology"/>
<dbReference type="InterPro" id="IPR036861">
    <property type="entry name" value="Endochitinase-like_sf"/>
</dbReference>
<protein>
    <recommendedName>
        <fullName evidence="2">chitinase</fullName>
        <ecNumber evidence="2">3.2.1.14</ecNumber>
    </recommendedName>
</protein>
<feature type="region of interest" description="Disordered" evidence="5">
    <location>
        <begin position="725"/>
        <end position="758"/>
    </location>
</feature>
<sequence length="2100" mass="224076">MRLRLVTSASLGLAVFGGLASGEQSEPWNLTLNGAPRHHLDPVLPILDIEEQYIRSQTDGGVTTLGSTDLQCSASNPCPHGSCCNLQGQCGYRAEHCEKSCVANCDAKAPCGINSKNGSQSCPLNVCCSHFGFCGASKFFCRDSTASGESTPCQKGFGKCGTVSTEATPSCGKVSGTASRRVAYYEGWNTRRRPCDKVWPADIDTTGLTQIIFSFATIDPKTFAVGPMHPEDEKLYAQFLGLQDGSQKWIGIGGWEFSDAGATQHTWSRMASSKANRSAFISSLLDFLKKWDFSGVDIDWEWPGAESRGGNPAIDKQNQIDLMKDLREALGSRGLSVVLPAQYGYLKNLDPKALEGSVDAFNVLSYDLHGPWDSSVPGLGPFAKPHTDLREIDAALELLWSTDLTPSKVNLGIANYGRGYILADASCAHLNCTWTGPSKAGQCTELDGILSQCEIQRAISKNNLKPKLIEGADIKQIVFDGQWFGYDDSETLGLKLELANNRCLGGTTLWAIDYASCTGDGPIGPVGPQHSSDPPSPSAPLISVAPPPASNTVPSSAQSIPPSAPVVSSISARSSKPAASSTASSASAKPPAPVPSSGPASSALASSAPAPSSAPAVSSAPATSSMSVASSTAPSASEKPPAPVPSSGPVSPASATSSSTSTLSMPAPSTPATSWASSQSSQAASSAPAVTPSTASEAESSGVPTPVFPVVPSVGLSVPESLVAEDSTSAPSMSKSSAPASSSASSAASTTSASGSSSVVSSSAAMSQEVPTGWSPTSSSSVDVSWSLIYPSSTTSSHSFAAPWPMISGGTESSKTSSWSYLTIPSSQLMTLGNSQTSETSQWSITATISSDSSAVPWPAISSRTESSKTYSWSQSTTSGTTFPRPALTSGQDHTTYTTEGSITTATQSAIGTKTGGTTYVGSAQPITTSGPDLTIRFGVLCPPCEGEEWCRFWGKMTIGELPEFPPVACFEWGNQWCPDCWPKPAEYHVKFCPWFCWILEWCHPICLGDIPDEIPEEGTDLHWFTSWWWELPVPDCVPTDCTAECRDWFGISLALFNNSLCACAPRTCTKGEENKRKTAEKEGKKCQLLGCGCGFMGLPIICDGDFPINWNLLFPISFFGPDPCYWFGCLPPIDGPNPPGAVVGNQCGVLGCNGYCYDFPDNKGCDPCPPALCNGPQCTLPGGCGPKPGPDPTPVLARKPPKCEEKDKTTVTERMISCFENLKLEPTTVASINYTQTETLTSACITFEATTSGCGLLGISMTTTVKSIITPAPSRSRKPDECDEDDKTTVTKKVVSCFESTKLAPTTIAWMNYTQTETLTSTCTTSEEVSTGCGILGYTTTTTESSFTRTSSEAPMCSRAPLDLNNDEGDNPQPPRTTDGPTCSHAPLSLEDDEGDNEQPEKGHSCTRAPLSLDDDEGDNSQPTSSDAPACTRAPLSLDDDEGNNEMPDDLLSSNGTISSSTISRVPPPSTLSESTTAPWGTGVPTGTPGSHCLECDKHFNECLKMRCLDGSDAVECAKFCLTAVCYDSTSPDYCKHGSCRPAACPKEPPHNFETADPAIGFTTVMSLPSRTLTVTAYPTGSIVPNCPICDLVFAKCTKDACEQDGSKPDDCAKRCLAYLCYGDHNAPLCKTGPCRPAACPDSIPREFETAQPAMPFTTVLSFPGTTVTVTPTPTYTEPALVHSATPRCTEGQKVSPHSKWTVLFEHKIQRQPDLATLKWNLWDEYGCHAGKGMSSNIFLGHNISAGIGAMGRPQEDMMGYTLHTNVTESLSISSSEIYFQISKPVEGCQRMCHTEWRINTRDASNPWDIVNDCAQPCGVQKLSPADVVCDDGSNKWQDNGGNPTRIRGGYCTFRMPFDPANDDAPRRPLAWFRDGQWTLSIIQKMEYETASLEWWLKNPHGNDAGHFWQSLSEADVVNSLIETYPETPRESKMLYKMLLTVSEPRNKDKTLVQLKYQNAKNPHCTYCTKCNGIGMLPSCQPSYRTETNDEELQAMLGTCHAPGLMLCPTDMIADKRTFSCDPLLDKFYPVGAGFERKFDCWWPNDFDYPYGLKDPPPHPPGLWEQPITNGDGDGFKGAAGGLAVDGGANGSWSNATWR</sequence>
<dbReference type="SUPFAM" id="SSF54556">
    <property type="entry name" value="Chitinase insertion domain"/>
    <property type="match status" value="1"/>
</dbReference>
<dbReference type="PROSITE" id="PS51910">
    <property type="entry name" value="GH18_2"/>
    <property type="match status" value="1"/>
</dbReference>
<feature type="signal peptide" evidence="6">
    <location>
        <begin position="1"/>
        <end position="22"/>
    </location>
</feature>
<feature type="compositionally biased region" description="Low complexity" evidence="5">
    <location>
        <begin position="647"/>
        <end position="712"/>
    </location>
</feature>
<comment type="similarity">
    <text evidence="1">Belongs to the glycosyl hydrolase 18 family. Chitinase class V subfamily.</text>
</comment>
<dbReference type="EMBL" id="ML979017">
    <property type="protein sequence ID" value="KAF1922681.1"/>
    <property type="molecule type" value="Genomic_DNA"/>
</dbReference>
<comment type="caution">
    <text evidence="4">Lacks conserved residue(s) required for the propagation of feature annotation.</text>
</comment>
<feature type="compositionally biased region" description="Low complexity" evidence="5">
    <location>
        <begin position="1454"/>
        <end position="1465"/>
    </location>
</feature>
<dbReference type="SUPFAM" id="SSF57016">
    <property type="entry name" value="Plant lectins/antimicrobial peptides"/>
    <property type="match status" value="1"/>
</dbReference>
<keyword evidence="6" id="KW-0732">Signal</keyword>
<dbReference type="InterPro" id="IPR018371">
    <property type="entry name" value="Chitin-binding_1_CS"/>
</dbReference>
<evidence type="ECO:0000313" key="9">
    <source>
        <dbReference type="EMBL" id="KAF1922681.1"/>
    </source>
</evidence>
<dbReference type="Gene3D" id="3.10.50.10">
    <property type="match status" value="1"/>
</dbReference>
<dbReference type="PROSITE" id="PS50941">
    <property type="entry name" value="CHIT_BIND_I_2"/>
    <property type="match status" value="1"/>
</dbReference>
<accession>A0A6A5R3P2</accession>
<reference evidence="9" key="1">
    <citation type="journal article" date="2020" name="Stud. Mycol.">
        <title>101 Dothideomycetes genomes: a test case for predicting lifestyles and emergence of pathogens.</title>
        <authorList>
            <person name="Haridas S."/>
            <person name="Albert R."/>
            <person name="Binder M."/>
            <person name="Bloem J."/>
            <person name="Labutti K."/>
            <person name="Salamov A."/>
            <person name="Andreopoulos B."/>
            <person name="Baker S."/>
            <person name="Barry K."/>
            <person name="Bills G."/>
            <person name="Bluhm B."/>
            <person name="Cannon C."/>
            <person name="Castanera R."/>
            <person name="Culley D."/>
            <person name="Daum C."/>
            <person name="Ezra D."/>
            <person name="Gonzalez J."/>
            <person name="Henrissat B."/>
            <person name="Kuo A."/>
            <person name="Liang C."/>
            <person name="Lipzen A."/>
            <person name="Lutzoni F."/>
            <person name="Magnuson J."/>
            <person name="Mondo S."/>
            <person name="Nolan M."/>
            <person name="Ohm R."/>
            <person name="Pangilinan J."/>
            <person name="Park H.-J."/>
            <person name="Ramirez L."/>
            <person name="Alfaro M."/>
            <person name="Sun H."/>
            <person name="Tritt A."/>
            <person name="Yoshinaga Y."/>
            <person name="Zwiers L.-H."/>
            <person name="Turgeon B."/>
            <person name="Goodwin S."/>
            <person name="Spatafora J."/>
            <person name="Crous P."/>
            <person name="Grigoriev I."/>
        </authorList>
    </citation>
    <scope>NUCLEOTIDE SEQUENCE</scope>
    <source>
        <strain evidence="9">CBS 183.55</strain>
    </source>
</reference>
<feature type="domain" description="GH18" evidence="8">
    <location>
        <begin position="179"/>
        <end position="526"/>
    </location>
</feature>
<dbReference type="InterPro" id="IPR001223">
    <property type="entry name" value="Glyco_hydro18_cat"/>
</dbReference>
<dbReference type="GeneID" id="54356073"/>
<dbReference type="InterPro" id="IPR050314">
    <property type="entry name" value="Glycosyl_Hydrlase_18"/>
</dbReference>
<dbReference type="SMART" id="SM00270">
    <property type="entry name" value="ChtBD1"/>
    <property type="match status" value="2"/>
</dbReference>
<evidence type="ECO:0000256" key="3">
    <source>
        <dbReference type="ARBA" id="ARBA00022669"/>
    </source>
</evidence>
<keyword evidence="10" id="KW-1185">Reference proteome</keyword>
<dbReference type="SMART" id="SM00636">
    <property type="entry name" value="Glyco_18"/>
    <property type="match status" value="1"/>
</dbReference>
<dbReference type="InterPro" id="IPR001002">
    <property type="entry name" value="Chitin-bd_1"/>
</dbReference>
<feature type="disulfide bond" evidence="4">
    <location>
        <begin position="127"/>
        <end position="141"/>
    </location>
</feature>
<feature type="domain" description="Chitin-binding type-1" evidence="7">
    <location>
        <begin position="108"/>
        <end position="162"/>
    </location>
</feature>
<dbReference type="Proteomes" id="UP000800082">
    <property type="component" value="Unassembled WGS sequence"/>
</dbReference>
<dbReference type="InterPro" id="IPR029070">
    <property type="entry name" value="Chitinase_insertion_sf"/>
</dbReference>
<feature type="compositionally biased region" description="Acidic residues" evidence="5">
    <location>
        <begin position="1439"/>
        <end position="1450"/>
    </location>
</feature>
<feature type="disulfide bond" evidence="4">
    <location>
        <begin position="122"/>
        <end position="134"/>
    </location>
</feature>
<dbReference type="GO" id="GO:0005975">
    <property type="term" value="P:carbohydrate metabolic process"/>
    <property type="evidence" value="ECO:0007669"/>
    <property type="project" value="InterPro"/>
</dbReference>
<dbReference type="EC" id="3.2.1.14" evidence="2"/>
<evidence type="ECO:0000259" key="8">
    <source>
        <dbReference type="PROSITE" id="PS51910"/>
    </source>
</evidence>
<gene>
    <name evidence="9" type="ORF">M421DRAFT_96619</name>
</gene>
<dbReference type="OrthoDB" id="73875at2759"/>
<dbReference type="Gene3D" id="3.20.20.80">
    <property type="entry name" value="Glycosidases"/>
    <property type="match status" value="1"/>
</dbReference>
<keyword evidence="9" id="KW-0378">Hydrolase</keyword>
<keyword evidence="4" id="KW-1015">Disulfide bond</keyword>
<name>A0A6A5R3P2_9PLEO</name>
<dbReference type="GO" id="GO:0008061">
    <property type="term" value="F:chitin binding"/>
    <property type="evidence" value="ECO:0007669"/>
    <property type="project" value="UniProtKB-UniRule"/>
</dbReference>
<feature type="region of interest" description="Disordered" evidence="5">
    <location>
        <begin position="869"/>
        <end position="895"/>
    </location>
</feature>
<dbReference type="Pfam" id="PF00704">
    <property type="entry name" value="Glyco_hydro_18"/>
    <property type="match status" value="1"/>
</dbReference>
<feature type="chain" id="PRO_5025596815" description="chitinase" evidence="6">
    <location>
        <begin position="23"/>
        <end position="2100"/>
    </location>
</feature>
<evidence type="ECO:0000256" key="2">
    <source>
        <dbReference type="ARBA" id="ARBA00012729"/>
    </source>
</evidence>
<dbReference type="PROSITE" id="PS00026">
    <property type="entry name" value="CHIT_BIND_I_1"/>
    <property type="match status" value="1"/>
</dbReference>
<dbReference type="RefSeq" id="XP_033442934.1">
    <property type="nucleotide sequence ID" value="XM_033598406.1"/>
</dbReference>
<organism evidence="9 10">
    <name type="scientific">Didymella exigua CBS 183.55</name>
    <dbReference type="NCBI Taxonomy" id="1150837"/>
    <lineage>
        <taxon>Eukaryota</taxon>
        <taxon>Fungi</taxon>
        <taxon>Dikarya</taxon>
        <taxon>Ascomycota</taxon>
        <taxon>Pezizomycotina</taxon>
        <taxon>Dothideomycetes</taxon>
        <taxon>Pleosporomycetidae</taxon>
        <taxon>Pleosporales</taxon>
        <taxon>Pleosporineae</taxon>
        <taxon>Didymellaceae</taxon>
        <taxon>Didymella</taxon>
    </lineage>
</organism>
<feature type="compositionally biased region" description="Low complexity" evidence="5">
    <location>
        <begin position="727"/>
        <end position="758"/>
    </location>
</feature>
<evidence type="ECO:0000256" key="5">
    <source>
        <dbReference type="SAM" id="MobiDB-lite"/>
    </source>
</evidence>
<dbReference type="InterPro" id="IPR011583">
    <property type="entry name" value="Chitinase_II/V-like_cat"/>
</dbReference>
<keyword evidence="3 4" id="KW-0147">Chitin-binding</keyword>
<dbReference type="InterPro" id="IPR017853">
    <property type="entry name" value="GH"/>
</dbReference>
<feature type="region of interest" description="Disordered" evidence="5">
    <location>
        <begin position="523"/>
        <end position="712"/>
    </location>
</feature>
<dbReference type="PANTHER" id="PTHR11177:SF333">
    <property type="entry name" value="CHITINASE"/>
    <property type="match status" value="1"/>
</dbReference>
<dbReference type="Gene3D" id="3.30.60.10">
    <property type="entry name" value="Endochitinase-like"/>
    <property type="match status" value="1"/>
</dbReference>
<evidence type="ECO:0000259" key="7">
    <source>
        <dbReference type="PROSITE" id="PS50941"/>
    </source>
</evidence>
<dbReference type="PANTHER" id="PTHR11177">
    <property type="entry name" value="CHITINASE"/>
    <property type="match status" value="1"/>
</dbReference>
<dbReference type="GO" id="GO:0008843">
    <property type="term" value="F:endochitinase activity"/>
    <property type="evidence" value="ECO:0007669"/>
    <property type="project" value="UniProtKB-EC"/>
</dbReference>
<feature type="compositionally biased region" description="Low complexity" evidence="5">
    <location>
        <begin position="553"/>
        <end position="589"/>
    </location>
</feature>
<feature type="compositionally biased region" description="Low complexity" evidence="5">
    <location>
        <begin position="597"/>
        <end position="637"/>
    </location>
</feature>
<dbReference type="SUPFAM" id="SSF51445">
    <property type="entry name" value="(Trans)glycosidases"/>
    <property type="match status" value="1"/>
</dbReference>